<comment type="caution">
    <text evidence="8">The sequence shown here is derived from an EMBL/GenBank/DDBJ whole genome shotgun (WGS) entry which is preliminary data.</text>
</comment>
<dbReference type="InterPro" id="IPR032808">
    <property type="entry name" value="DoxX"/>
</dbReference>
<feature type="transmembrane region" description="Helical" evidence="7">
    <location>
        <begin position="105"/>
        <end position="128"/>
    </location>
</feature>
<keyword evidence="3" id="KW-1003">Cell membrane</keyword>
<evidence type="ECO:0000313" key="8">
    <source>
        <dbReference type="EMBL" id="RGE45259.1"/>
    </source>
</evidence>
<dbReference type="EMBL" id="QURR01000010">
    <property type="protein sequence ID" value="RGE45259.1"/>
    <property type="molecule type" value="Genomic_DNA"/>
</dbReference>
<evidence type="ECO:0000256" key="7">
    <source>
        <dbReference type="SAM" id="Phobius"/>
    </source>
</evidence>
<evidence type="ECO:0000256" key="1">
    <source>
        <dbReference type="ARBA" id="ARBA00004651"/>
    </source>
</evidence>
<evidence type="ECO:0000313" key="9">
    <source>
        <dbReference type="Proteomes" id="UP000261948"/>
    </source>
</evidence>
<comment type="subcellular location">
    <subcellularLocation>
        <location evidence="1">Cell membrane</location>
        <topology evidence="1">Multi-pass membrane protein</topology>
    </subcellularLocation>
</comment>
<evidence type="ECO:0000256" key="4">
    <source>
        <dbReference type="ARBA" id="ARBA00022692"/>
    </source>
</evidence>
<proteinExistence type="inferred from homology"/>
<evidence type="ECO:0000256" key="2">
    <source>
        <dbReference type="ARBA" id="ARBA00006679"/>
    </source>
</evidence>
<reference evidence="8 9" key="1">
    <citation type="submission" date="2018-08" db="EMBL/GenBank/DDBJ databases">
        <title>Comamonas testosteroni strain SWCO2.</title>
        <authorList>
            <person name="Jiang N."/>
            <person name="Zhang X.Z."/>
        </authorList>
    </citation>
    <scope>NUCLEOTIDE SEQUENCE [LARGE SCALE GENOMIC DNA]</scope>
    <source>
        <strain evidence="8 9">SWCO2</strain>
    </source>
</reference>
<gene>
    <name evidence="8" type="ORF">DZC30_09895</name>
</gene>
<sequence length="137" mass="14233">MLNALKDPLDLLGRILIAALFLPAGVGKISGFAGTVGYAASAGMPLPQVSVALAIVIEIAGGLAILLGWQTRWAAVILGFFTVVASFFFHNFWGVPAEAAGMQQLLFWKNIAVAGGLLGYAAHGAAAWSVDARKSHI</sequence>
<feature type="transmembrane region" description="Helical" evidence="7">
    <location>
        <begin position="46"/>
        <end position="66"/>
    </location>
</feature>
<dbReference type="Pfam" id="PF07681">
    <property type="entry name" value="DoxX"/>
    <property type="match status" value="1"/>
</dbReference>
<comment type="similarity">
    <text evidence="2">Belongs to the DoxX family.</text>
</comment>
<evidence type="ECO:0000256" key="6">
    <source>
        <dbReference type="ARBA" id="ARBA00023136"/>
    </source>
</evidence>
<keyword evidence="4 7" id="KW-0812">Transmembrane</keyword>
<keyword evidence="9" id="KW-1185">Reference proteome</keyword>
<evidence type="ECO:0000256" key="3">
    <source>
        <dbReference type="ARBA" id="ARBA00022475"/>
    </source>
</evidence>
<dbReference type="PANTHER" id="PTHR33452:SF1">
    <property type="entry name" value="INNER MEMBRANE PROTEIN YPHA-RELATED"/>
    <property type="match status" value="1"/>
</dbReference>
<evidence type="ECO:0000256" key="5">
    <source>
        <dbReference type="ARBA" id="ARBA00022989"/>
    </source>
</evidence>
<accession>A0A373FPH0</accession>
<dbReference type="Proteomes" id="UP000261948">
    <property type="component" value="Unassembled WGS sequence"/>
</dbReference>
<keyword evidence="6 7" id="KW-0472">Membrane</keyword>
<dbReference type="OrthoDB" id="9792760at2"/>
<feature type="transmembrane region" description="Helical" evidence="7">
    <location>
        <begin position="12"/>
        <end position="40"/>
    </location>
</feature>
<name>A0A373FPH0_COMTE</name>
<keyword evidence="5 7" id="KW-1133">Transmembrane helix</keyword>
<dbReference type="InterPro" id="IPR051907">
    <property type="entry name" value="DoxX-like_oxidoreductase"/>
</dbReference>
<feature type="transmembrane region" description="Helical" evidence="7">
    <location>
        <begin position="73"/>
        <end position="93"/>
    </location>
</feature>
<protein>
    <submittedName>
        <fullName evidence="8">DoxX family protein</fullName>
    </submittedName>
</protein>
<dbReference type="AlphaFoldDB" id="A0A373FPH0"/>
<organism evidence="8 9">
    <name type="scientific">Comamonas testosteroni</name>
    <name type="common">Pseudomonas testosteroni</name>
    <dbReference type="NCBI Taxonomy" id="285"/>
    <lineage>
        <taxon>Bacteria</taxon>
        <taxon>Pseudomonadati</taxon>
        <taxon>Pseudomonadota</taxon>
        <taxon>Betaproteobacteria</taxon>
        <taxon>Burkholderiales</taxon>
        <taxon>Comamonadaceae</taxon>
        <taxon>Comamonas</taxon>
    </lineage>
</organism>
<dbReference type="PANTHER" id="PTHR33452">
    <property type="entry name" value="OXIDOREDUCTASE CATD-RELATED"/>
    <property type="match status" value="1"/>
</dbReference>
<dbReference type="GO" id="GO:0005886">
    <property type="term" value="C:plasma membrane"/>
    <property type="evidence" value="ECO:0007669"/>
    <property type="project" value="UniProtKB-SubCell"/>
</dbReference>